<dbReference type="AlphaFoldDB" id="A0AAN7QTK7"/>
<proteinExistence type="predicted"/>
<evidence type="ECO:0000313" key="2">
    <source>
        <dbReference type="Proteomes" id="UP001346149"/>
    </source>
</evidence>
<evidence type="ECO:0000313" key="1">
    <source>
        <dbReference type="EMBL" id="KAK4779269.1"/>
    </source>
</evidence>
<dbReference type="Proteomes" id="UP001346149">
    <property type="component" value="Unassembled WGS sequence"/>
</dbReference>
<accession>A0AAN7QTK7</accession>
<comment type="caution">
    <text evidence="1">The sequence shown here is derived from an EMBL/GenBank/DDBJ whole genome shotgun (WGS) entry which is preliminary data.</text>
</comment>
<reference evidence="1 2" key="1">
    <citation type="journal article" date="2023" name="Hortic Res">
        <title>Pangenome of water caltrop reveals structural variations and asymmetric subgenome divergence after allopolyploidization.</title>
        <authorList>
            <person name="Zhang X."/>
            <person name="Chen Y."/>
            <person name="Wang L."/>
            <person name="Yuan Y."/>
            <person name="Fang M."/>
            <person name="Shi L."/>
            <person name="Lu R."/>
            <person name="Comes H.P."/>
            <person name="Ma Y."/>
            <person name="Chen Y."/>
            <person name="Huang G."/>
            <person name="Zhou Y."/>
            <person name="Zheng Z."/>
            <person name="Qiu Y."/>
        </authorList>
    </citation>
    <scope>NUCLEOTIDE SEQUENCE [LARGE SCALE GENOMIC DNA]</scope>
    <source>
        <strain evidence="1">F231</strain>
    </source>
</reference>
<name>A0AAN7QTK7_TRANT</name>
<organism evidence="1 2">
    <name type="scientific">Trapa natans</name>
    <name type="common">Water chestnut</name>
    <dbReference type="NCBI Taxonomy" id="22666"/>
    <lineage>
        <taxon>Eukaryota</taxon>
        <taxon>Viridiplantae</taxon>
        <taxon>Streptophyta</taxon>
        <taxon>Embryophyta</taxon>
        <taxon>Tracheophyta</taxon>
        <taxon>Spermatophyta</taxon>
        <taxon>Magnoliopsida</taxon>
        <taxon>eudicotyledons</taxon>
        <taxon>Gunneridae</taxon>
        <taxon>Pentapetalae</taxon>
        <taxon>rosids</taxon>
        <taxon>malvids</taxon>
        <taxon>Myrtales</taxon>
        <taxon>Lythraceae</taxon>
        <taxon>Trapa</taxon>
    </lineage>
</organism>
<protein>
    <submittedName>
        <fullName evidence="1">Uncharacterized protein</fullName>
    </submittedName>
</protein>
<dbReference type="EMBL" id="JAXQNO010000017">
    <property type="protein sequence ID" value="KAK4779269.1"/>
    <property type="molecule type" value="Genomic_DNA"/>
</dbReference>
<keyword evidence="2" id="KW-1185">Reference proteome</keyword>
<gene>
    <name evidence="1" type="ORF">SAY86_006797</name>
</gene>
<sequence length="89" mass="10020">MCDCYKHPDPIYGPTRNLSYMEAVRNYLGKNHQFISSIVVHESLYGNGIAYTITAAASVRYKHKDANGECNNICISLILYNVNLEFTGN</sequence>